<evidence type="ECO:0000313" key="2">
    <source>
        <dbReference type="Proteomes" id="UP000094342"/>
    </source>
</evidence>
<keyword evidence="2" id="KW-1185">Reference proteome</keyword>
<organism evidence="1 2">
    <name type="scientific">Sinorhizobium alkalisoli</name>
    <dbReference type="NCBI Taxonomy" id="1752398"/>
    <lineage>
        <taxon>Bacteria</taxon>
        <taxon>Pseudomonadati</taxon>
        <taxon>Pseudomonadota</taxon>
        <taxon>Alphaproteobacteria</taxon>
        <taxon>Hyphomicrobiales</taxon>
        <taxon>Rhizobiaceae</taxon>
        <taxon>Sinorhizobium/Ensifer group</taxon>
        <taxon>Sinorhizobium</taxon>
    </lineage>
</organism>
<dbReference type="OrthoDB" id="7916376at2"/>
<gene>
    <name evidence="1" type="ORF">A8M32_07990</name>
</gene>
<sequence length="151" mass="16470">MKTALIVMTILGCDDNVSQCHYISTVNGSWPSIAQCDTESQKELPKFSNKNYPVVVAVCETSGQDMVTSIEPEPEIAPSATPQATARPLPAMPQEVATPPTTEEARPGLPKRALAWLGGAVPDRERLKAIVTAPVHYMEDGYSWVARRFED</sequence>
<name>A0A1E3VE97_9HYPH</name>
<reference evidence="2" key="1">
    <citation type="submission" date="2016-05" db="EMBL/GenBank/DDBJ databases">
        <authorList>
            <person name="Li Y."/>
        </authorList>
    </citation>
    <scope>NUCLEOTIDE SEQUENCE [LARGE SCALE GENOMIC DNA]</scope>
    <source>
        <strain evidence="2">YIC4027</strain>
    </source>
</reference>
<evidence type="ECO:0000313" key="1">
    <source>
        <dbReference type="EMBL" id="ODR91920.1"/>
    </source>
</evidence>
<dbReference type="RefSeq" id="WP_069457879.1">
    <property type="nucleotide sequence ID" value="NZ_CP034909.1"/>
</dbReference>
<comment type="caution">
    <text evidence="1">The sequence shown here is derived from an EMBL/GenBank/DDBJ whole genome shotgun (WGS) entry which is preliminary data.</text>
</comment>
<proteinExistence type="predicted"/>
<accession>A0A1E3VE97</accession>
<dbReference type="Proteomes" id="UP000094342">
    <property type="component" value="Unassembled WGS sequence"/>
</dbReference>
<dbReference type="AlphaFoldDB" id="A0A1E3VE97"/>
<protein>
    <submittedName>
        <fullName evidence="1">Uncharacterized protein</fullName>
    </submittedName>
</protein>
<dbReference type="EMBL" id="LYBW01000051">
    <property type="protein sequence ID" value="ODR91920.1"/>
    <property type="molecule type" value="Genomic_DNA"/>
</dbReference>